<evidence type="ECO:0000256" key="1">
    <source>
        <dbReference type="SAM" id="SignalP"/>
    </source>
</evidence>
<dbReference type="EMBL" id="BAABGZ010000081">
    <property type="protein sequence ID" value="GAA4370144.1"/>
    <property type="molecule type" value="Genomic_DNA"/>
</dbReference>
<accession>A0ABP8ISA4</accession>
<evidence type="ECO:0000313" key="3">
    <source>
        <dbReference type="Proteomes" id="UP001501153"/>
    </source>
</evidence>
<comment type="caution">
    <text evidence="2">The sequence shown here is derived from an EMBL/GenBank/DDBJ whole genome shotgun (WGS) entry which is preliminary data.</text>
</comment>
<dbReference type="PROSITE" id="PS51257">
    <property type="entry name" value="PROKAR_LIPOPROTEIN"/>
    <property type="match status" value="1"/>
</dbReference>
<keyword evidence="1" id="KW-0732">Signal</keyword>
<evidence type="ECO:0000313" key="2">
    <source>
        <dbReference type="EMBL" id="GAA4370144.1"/>
    </source>
</evidence>
<organism evidence="2 3">
    <name type="scientific">Hymenobacter saemangeumensis</name>
    <dbReference type="NCBI Taxonomy" id="1084522"/>
    <lineage>
        <taxon>Bacteria</taxon>
        <taxon>Pseudomonadati</taxon>
        <taxon>Bacteroidota</taxon>
        <taxon>Cytophagia</taxon>
        <taxon>Cytophagales</taxon>
        <taxon>Hymenobacteraceae</taxon>
        <taxon>Hymenobacter</taxon>
    </lineage>
</organism>
<feature type="chain" id="PRO_5046453707" evidence="1">
    <location>
        <begin position="23"/>
        <end position="237"/>
    </location>
</feature>
<sequence length="237" mass="25253">MKPGTAFFVLLLSGLLAGCASPSEERAVNAVAELYGGQVKLSKGSGISTDGKKLQGSFLGITLESPGLAQRYDDLQLPASNCALLVYQGLTGNEHERYDYYKITVADSSSSHSYSFARAEVAQAAQAAGLLTTIMANMQQEDYAAAARTLHPIALQGLSPDSVTALLAKVGRGLAPLRDYDLHGYKIVSEQVSGQPLELVQLYLSVPATPESRRLLVVINPQAEASTPFLYGFNLLD</sequence>
<reference evidence="3" key="1">
    <citation type="journal article" date="2019" name="Int. J. Syst. Evol. Microbiol.">
        <title>The Global Catalogue of Microorganisms (GCM) 10K type strain sequencing project: providing services to taxonomists for standard genome sequencing and annotation.</title>
        <authorList>
            <consortium name="The Broad Institute Genomics Platform"/>
            <consortium name="The Broad Institute Genome Sequencing Center for Infectious Disease"/>
            <person name="Wu L."/>
            <person name="Ma J."/>
        </authorList>
    </citation>
    <scope>NUCLEOTIDE SEQUENCE [LARGE SCALE GENOMIC DNA]</scope>
    <source>
        <strain evidence="3">JCM 17923</strain>
    </source>
</reference>
<dbReference type="Proteomes" id="UP001501153">
    <property type="component" value="Unassembled WGS sequence"/>
</dbReference>
<feature type="signal peptide" evidence="1">
    <location>
        <begin position="1"/>
        <end position="22"/>
    </location>
</feature>
<protein>
    <submittedName>
        <fullName evidence="2">Uncharacterized protein</fullName>
    </submittedName>
</protein>
<name>A0ABP8ISA4_9BACT</name>
<keyword evidence="3" id="KW-1185">Reference proteome</keyword>
<gene>
    <name evidence="2" type="ORF">GCM10023185_44420</name>
</gene>
<proteinExistence type="predicted"/>